<dbReference type="InterPro" id="IPR042099">
    <property type="entry name" value="ANL_N_sf"/>
</dbReference>
<dbReference type="OrthoDB" id="10253869at2759"/>
<reference evidence="5 6" key="1">
    <citation type="submission" date="2018-10" db="EMBL/GenBank/DDBJ databases">
        <title>Complete genome sequence of Malassezia restricta CBS 7877.</title>
        <authorList>
            <person name="Morand S.C."/>
            <person name="Bertignac M."/>
            <person name="Iltis A."/>
            <person name="Kolder I."/>
            <person name="Pirovano W."/>
            <person name="Jourdain R."/>
            <person name="Clavaud C."/>
        </authorList>
    </citation>
    <scope>NUCLEOTIDE SEQUENCE [LARGE SCALE GENOMIC DNA]</scope>
    <source>
        <strain evidence="5 6">CBS 7877</strain>
    </source>
</reference>
<dbReference type="VEuPathDB" id="FungiDB:DNF11_0126"/>
<accession>A0A3G2RZV8</accession>
<dbReference type="SUPFAM" id="SSF56801">
    <property type="entry name" value="Acetyl-CoA synthetase-like"/>
    <property type="match status" value="1"/>
</dbReference>
<dbReference type="Proteomes" id="UP000269793">
    <property type="component" value="Chromosome I"/>
</dbReference>
<dbReference type="AlphaFoldDB" id="A0A3G2RZV8"/>
<evidence type="ECO:0000256" key="1">
    <source>
        <dbReference type="ARBA" id="ARBA00006432"/>
    </source>
</evidence>
<sequence length="725" mass="79548">MATKPEAQQPLQGRQVWTPPEGPKRMDSFRERINAEHGVNLKNYADLHKWSVDEVGKFWQAVWDEMGVVASEKASHPVAENAPMFPPAEWFVGARLNFAENILHFGKDEDVAVIACTEREDDTQRTTYGDLRKQVAQAGHALRSLGIKPGDTVASYSGNTCENLVAFLAASAVGAVWTSVPPDFGTAGVLERFTTVRPRVIFSTNQVLYNGKLHDHIGKLNATIEGLLALQDETSHDRKEDEPQSKRARFEAAGSKLEHIIIAPYSGTHPDRDARPNGVDGANDKHGLQRHTWSDFLQMGASDEPFVFEQLDFNQPLWILFSSGTTGTPKAITHRAGGMLLQLGKEHLLHGGLSRDDVVFQHTTIGWMMWNWLLGALLGGCPIVLYDGSPVYPTGVLWEMAARLGVTVFGTSAAYLSIIERRAFVPTELHDQLKVRMILSTGSPLRAELYPFAEKLVGRPVMVGSITGGSDLCSLFSAHNEALPVYAGETQCLGLGMDVDVFDAQGRSVPNMVEGDLVCKTPFPAQPIGFWHQPNERYRDSYYVQYPGVWYHGDLVMRTDHGGLVMLGRSDGILNPNGIRFGSADIYDVLESSEATDPSSPLSHVSDSLVVGLKTPAKDDEVVVLFLVVSDDADWGAIEAQSKSLIRQQRSARHVPAYVRRVQGCPKTLNGKRVEVPVKKLINGAPITTINKATLLNPEVLDEYVALGEELRASLAESRAAASRS</sequence>
<evidence type="ECO:0000256" key="2">
    <source>
        <dbReference type="SAM" id="MobiDB-lite"/>
    </source>
</evidence>
<dbReference type="PANTHER" id="PTHR42921">
    <property type="entry name" value="ACETOACETYL-COA SYNTHETASE"/>
    <property type="match status" value="1"/>
</dbReference>
<dbReference type="InterPro" id="IPR020845">
    <property type="entry name" value="AMP-binding_CS"/>
</dbReference>
<keyword evidence="6" id="KW-1185">Reference proteome</keyword>
<dbReference type="InterPro" id="IPR045851">
    <property type="entry name" value="AMP-bd_C_sf"/>
</dbReference>
<evidence type="ECO:0000259" key="4">
    <source>
        <dbReference type="Pfam" id="PF16177"/>
    </source>
</evidence>
<dbReference type="Gene3D" id="3.30.300.30">
    <property type="match status" value="1"/>
</dbReference>
<protein>
    <submittedName>
        <fullName evidence="5">Acetoacetyl-CoA synthetase</fullName>
        <ecNumber evidence="5">6.2.1.16</ecNumber>
    </submittedName>
</protein>
<evidence type="ECO:0000259" key="3">
    <source>
        <dbReference type="Pfam" id="PF00501"/>
    </source>
</evidence>
<keyword evidence="5" id="KW-0436">Ligase</keyword>
<proteinExistence type="inferred from homology"/>
<dbReference type="EMBL" id="CP033148">
    <property type="protein sequence ID" value="AYO41076.1"/>
    <property type="molecule type" value="Genomic_DNA"/>
</dbReference>
<dbReference type="Pfam" id="PF00501">
    <property type="entry name" value="AMP-binding"/>
    <property type="match status" value="1"/>
</dbReference>
<gene>
    <name evidence="5" type="primary">AACS</name>
    <name evidence="5" type="ORF">DNF11_0126</name>
</gene>
<dbReference type="GO" id="GO:0030729">
    <property type="term" value="F:acetoacetate-CoA ligase activity"/>
    <property type="evidence" value="ECO:0007669"/>
    <property type="project" value="UniProtKB-EC"/>
</dbReference>
<feature type="domain" description="Acetyl-coenzyme A synthetase N-terminal" evidence="4">
    <location>
        <begin position="44"/>
        <end position="101"/>
    </location>
</feature>
<dbReference type="STRING" id="425264.A0A3G2RZV8"/>
<dbReference type="InterPro" id="IPR032387">
    <property type="entry name" value="ACAS_N"/>
</dbReference>
<evidence type="ECO:0000313" key="6">
    <source>
        <dbReference type="Proteomes" id="UP000269793"/>
    </source>
</evidence>
<dbReference type="InterPro" id="IPR000873">
    <property type="entry name" value="AMP-dep_synth/lig_dom"/>
</dbReference>
<dbReference type="PANTHER" id="PTHR42921:SF1">
    <property type="entry name" value="ACETOACETYL-COA SYNTHETASE"/>
    <property type="match status" value="1"/>
</dbReference>
<feature type="domain" description="AMP-dependent synthetase/ligase" evidence="3">
    <location>
        <begin position="110"/>
        <end position="523"/>
    </location>
</feature>
<dbReference type="PROSITE" id="PS00455">
    <property type="entry name" value="AMP_BINDING"/>
    <property type="match status" value="1"/>
</dbReference>
<organism evidence="5 6">
    <name type="scientific">Malassezia restricta (strain ATCC 96810 / NBRC 103918 / CBS 7877)</name>
    <name type="common">Seborrheic dermatitis infection agent</name>
    <dbReference type="NCBI Taxonomy" id="425264"/>
    <lineage>
        <taxon>Eukaryota</taxon>
        <taxon>Fungi</taxon>
        <taxon>Dikarya</taxon>
        <taxon>Basidiomycota</taxon>
        <taxon>Ustilaginomycotina</taxon>
        <taxon>Malasseziomycetes</taxon>
        <taxon>Malasseziales</taxon>
        <taxon>Malasseziaceae</taxon>
        <taxon>Malassezia</taxon>
    </lineage>
</organism>
<comment type="similarity">
    <text evidence="1">Belongs to the ATP-dependent AMP-binding enzyme family.</text>
</comment>
<evidence type="ECO:0000313" key="5">
    <source>
        <dbReference type="EMBL" id="AYO41076.1"/>
    </source>
</evidence>
<feature type="region of interest" description="Disordered" evidence="2">
    <location>
        <begin position="1"/>
        <end position="24"/>
    </location>
</feature>
<dbReference type="EC" id="6.2.1.16" evidence="5"/>
<dbReference type="Gene3D" id="3.40.50.12780">
    <property type="entry name" value="N-terminal domain of ligase-like"/>
    <property type="match status" value="1"/>
</dbReference>
<dbReference type="Pfam" id="PF16177">
    <property type="entry name" value="ACAS_N"/>
    <property type="match status" value="1"/>
</dbReference>
<name>A0A3G2RZV8_MALR7</name>